<feature type="non-terminal residue" evidence="1">
    <location>
        <position position="150"/>
    </location>
</feature>
<accession>A0AAV2R1M1</accession>
<evidence type="ECO:0000313" key="2">
    <source>
        <dbReference type="Proteomes" id="UP001497623"/>
    </source>
</evidence>
<keyword evidence="2" id="KW-1185">Reference proteome</keyword>
<name>A0AAV2R1M1_MEGNR</name>
<organism evidence="1 2">
    <name type="scientific">Meganyctiphanes norvegica</name>
    <name type="common">Northern krill</name>
    <name type="synonym">Thysanopoda norvegica</name>
    <dbReference type="NCBI Taxonomy" id="48144"/>
    <lineage>
        <taxon>Eukaryota</taxon>
        <taxon>Metazoa</taxon>
        <taxon>Ecdysozoa</taxon>
        <taxon>Arthropoda</taxon>
        <taxon>Crustacea</taxon>
        <taxon>Multicrustacea</taxon>
        <taxon>Malacostraca</taxon>
        <taxon>Eumalacostraca</taxon>
        <taxon>Eucarida</taxon>
        <taxon>Euphausiacea</taxon>
        <taxon>Euphausiidae</taxon>
        <taxon>Meganyctiphanes</taxon>
    </lineage>
</organism>
<protein>
    <submittedName>
        <fullName evidence="1">Uncharacterized protein</fullName>
    </submittedName>
</protein>
<dbReference type="AlphaFoldDB" id="A0AAV2R1M1"/>
<sequence>MKTMIIMYILQFIMNKHILYYEETTRILDGVPPLRLDPSQKSRILWPADPHCSDFNVSFGVPGSLPKIGLVSSPGSGNTWLRYLLEASTGVFTGSRYEDLNLNSWGYLGEMVSTDSGTTLTQKTHDHDALSRRLNNFTAILVCKQYFSIL</sequence>
<dbReference type="InterPro" id="IPR051589">
    <property type="entry name" value="Sialate-O-sulfotransferase"/>
</dbReference>
<dbReference type="PANTHER" id="PTHR45964:SF5">
    <property type="entry name" value="WSCD FAMILY MEMBER CG9164"/>
    <property type="match status" value="1"/>
</dbReference>
<dbReference type="PANTHER" id="PTHR45964">
    <property type="entry name" value="WSCD FAMILY MEMBER CG9164"/>
    <property type="match status" value="1"/>
</dbReference>
<evidence type="ECO:0000313" key="1">
    <source>
        <dbReference type="EMBL" id="CAL4111313.1"/>
    </source>
</evidence>
<dbReference type="EMBL" id="CAXKWB010014653">
    <property type="protein sequence ID" value="CAL4111313.1"/>
    <property type="molecule type" value="Genomic_DNA"/>
</dbReference>
<reference evidence="1 2" key="1">
    <citation type="submission" date="2024-05" db="EMBL/GenBank/DDBJ databases">
        <authorList>
            <person name="Wallberg A."/>
        </authorList>
    </citation>
    <scope>NUCLEOTIDE SEQUENCE [LARGE SCALE GENOMIC DNA]</scope>
</reference>
<comment type="caution">
    <text evidence="1">The sequence shown here is derived from an EMBL/GenBank/DDBJ whole genome shotgun (WGS) entry which is preliminary data.</text>
</comment>
<gene>
    <name evidence="1" type="ORF">MNOR_LOCUS19607</name>
</gene>
<proteinExistence type="predicted"/>
<dbReference type="Proteomes" id="UP001497623">
    <property type="component" value="Unassembled WGS sequence"/>
</dbReference>